<keyword evidence="2" id="KW-1185">Reference proteome</keyword>
<gene>
    <name evidence="1" type="ORF">DFH08DRAFT_834045</name>
</gene>
<protein>
    <submittedName>
        <fullName evidence="1">Uncharacterized protein</fullName>
    </submittedName>
</protein>
<dbReference type="Gene3D" id="3.40.50.11350">
    <property type="match status" value="1"/>
</dbReference>
<name>A0AAD7AQR5_9AGAR</name>
<evidence type="ECO:0000313" key="1">
    <source>
        <dbReference type="EMBL" id="KAJ7366322.1"/>
    </source>
</evidence>
<dbReference type="AlphaFoldDB" id="A0AAD7AQR5"/>
<comment type="caution">
    <text evidence="1">The sequence shown here is derived from an EMBL/GenBank/DDBJ whole genome shotgun (WGS) entry which is preliminary data.</text>
</comment>
<sequence>MAYWASTSPSYPPTKQAWTPSTRRRQVLCISLGVLALFLLLGVAHPTTRKMGQDYYAGGDELNGVAPNPVATHPPEEPLPLKLPGPPSYEALRKWEDELPQHNLDLPFPEGRTGRYVKFSTQMNLVGWNNCLNERLMNAHLAYMSKRAYVFNDYVWAPEHYMWPLHQQPPDGPRTPLNAILSGPMAGGPWDPSDPAPRSISERWFDVVCPPEERRLIVSADIKPPLAELPGAEVFAAWETLLRDAPERCLEIVSAPYEVDKMPQVFDLWIWGSSRVLSLWPSFSQSPTSRLLAASPIVRAAVERNAYLFNPRGPRLPAAPRDWAQRTLAIHVRRGDFIQHCRNLAGWGSTFYSWAQLPQVLDRFTPLPGDDPKRVETMMGRCLPDNAQIIKKLHDVREDYVNNSTGSGKDGRVLDVLYLLTNEQGPWLDELKASMKGAGWSTIVTSRDLLLDVEQEEVGMAVDMELARRAAVFIGNGWSSFTSNIIHQRLVDGREPLSIRLT</sequence>
<organism evidence="1 2">
    <name type="scientific">Mycena albidolilacea</name>
    <dbReference type="NCBI Taxonomy" id="1033008"/>
    <lineage>
        <taxon>Eukaryota</taxon>
        <taxon>Fungi</taxon>
        <taxon>Dikarya</taxon>
        <taxon>Basidiomycota</taxon>
        <taxon>Agaricomycotina</taxon>
        <taxon>Agaricomycetes</taxon>
        <taxon>Agaricomycetidae</taxon>
        <taxon>Agaricales</taxon>
        <taxon>Marasmiineae</taxon>
        <taxon>Mycenaceae</taxon>
        <taxon>Mycena</taxon>
    </lineage>
</organism>
<accession>A0AAD7AQR5</accession>
<dbReference type="CDD" id="cd11296">
    <property type="entry name" value="O-FucT_like"/>
    <property type="match status" value="1"/>
</dbReference>
<reference evidence="1" key="1">
    <citation type="submission" date="2023-03" db="EMBL/GenBank/DDBJ databases">
        <title>Massive genome expansion in bonnet fungi (Mycena s.s.) driven by repeated elements and novel gene families across ecological guilds.</title>
        <authorList>
            <consortium name="Lawrence Berkeley National Laboratory"/>
            <person name="Harder C.B."/>
            <person name="Miyauchi S."/>
            <person name="Viragh M."/>
            <person name="Kuo A."/>
            <person name="Thoen E."/>
            <person name="Andreopoulos B."/>
            <person name="Lu D."/>
            <person name="Skrede I."/>
            <person name="Drula E."/>
            <person name="Henrissat B."/>
            <person name="Morin E."/>
            <person name="Kohler A."/>
            <person name="Barry K."/>
            <person name="LaButti K."/>
            <person name="Morin E."/>
            <person name="Salamov A."/>
            <person name="Lipzen A."/>
            <person name="Mereny Z."/>
            <person name="Hegedus B."/>
            <person name="Baldrian P."/>
            <person name="Stursova M."/>
            <person name="Weitz H."/>
            <person name="Taylor A."/>
            <person name="Grigoriev I.V."/>
            <person name="Nagy L.G."/>
            <person name="Martin F."/>
            <person name="Kauserud H."/>
        </authorList>
    </citation>
    <scope>NUCLEOTIDE SEQUENCE</scope>
    <source>
        <strain evidence="1">CBHHK002</strain>
    </source>
</reference>
<evidence type="ECO:0000313" key="2">
    <source>
        <dbReference type="Proteomes" id="UP001218218"/>
    </source>
</evidence>
<dbReference type="EMBL" id="JARIHO010000002">
    <property type="protein sequence ID" value="KAJ7366322.1"/>
    <property type="molecule type" value="Genomic_DNA"/>
</dbReference>
<dbReference type="Proteomes" id="UP001218218">
    <property type="component" value="Unassembled WGS sequence"/>
</dbReference>
<proteinExistence type="predicted"/>